<dbReference type="InParanoid" id="J9DPK0"/>
<keyword evidence="1" id="KW-0812">Transmembrane</keyword>
<proteinExistence type="predicted"/>
<evidence type="ECO:0000256" key="1">
    <source>
        <dbReference type="SAM" id="Phobius"/>
    </source>
</evidence>
<reference evidence="3" key="2">
    <citation type="submission" date="2015-07" db="EMBL/GenBank/DDBJ databases">
        <title>Contrasting host-pathogen interactions and genome evolution in two generalist and specialist microsporidian pathogens of mosquitoes.</title>
        <authorList>
            <consortium name="The Broad Institute Genomics Platform"/>
            <consortium name="The Broad Institute Genome Sequencing Center for Infectious Disease"/>
            <person name="Cuomo C.A."/>
            <person name="Sanscrainte N.D."/>
            <person name="Goldberg J.M."/>
            <person name="Heiman D."/>
            <person name="Young S."/>
            <person name="Zeng Q."/>
            <person name="Becnel J.J."/>
            <person name="Birren B.W."/>
        </authorList>
    </citation>
    <scope>NUCLEOTIDE SEQUENCE [LARGE SCALE GENOMIC DNA]</scope>
    <source>
        <strain evidence="3">USNM 41457</strain>
    </source>
</reference>
<reference evidence="2 3" key="1">
    <citation type="submission" date="2011-08" db="EMBL/GenBank/DDBJ databases">
        <authorList>
            <person name="Liu Z.J."/>
            <person name="Shi F.L."/>
            <person name="Lu J.Q."/>
            <person name="Li M."/>
            <person name="Wang Z.L."/>
        </authorList>
    </citation>
    <scope>NUCLEOTIDE SEQUENCE [LARGE SCALE GENOMIC DNA]</scope>
    <source>
        <strain evidence="2 3">USNM 41457</strain>
    </source>
</reference>
<feature type="transmembrane region" description="Helical" evidence="1">
    <location>
        <begin position="77"/>
        <end position="96"/>
    </location>
</feature>
<keyword evidence="1" id="KW-1133">Transmembrane helix</keyword>
<dbReference type="VEuPathDB" id="MicrosporidiaDB:EDEG_02348"/>
<gene>
    <name evidence="2" type="ORF">EDEG_02348</name>
</gene>
<feature type="transmembrane region" description="Helical" evidence="1">
    <location>
        <begin position="7"/>
        <end position="25"/>
    </location>
</feature>
<accession>J9DPK0</accession>
<keyword evidence="3" id="KW-1185">Reference proteome</keyword>
<dbReference type="Proteomes" id="UP000003163">
    <property type="component" value="Unassembled WGS sequence"/>
</dbReference>
<protein>
    <submittedName>
        <fullName evidence="2">Uncharacterized protein</fullName>
    </submittedName>
</protein>
<dbReference type="AlphaFoldDB" id="J9DPK0"/>
<sequence length="102" mass="12699">MYHLKNIFCNIYISLFLLNFFLIWYFCLWLHFFNCYGLCIMCISQILYKKLFYFEKSIHVPYYGVLYKKIEHTKDKLLYKFLKKIFVIHFLNFAFLTPFNTL</sequence>
<organism evidence="2 3">
    <name type="scientific">Edhazardia aedis (strain USNM 41457)</name>
    <name type="common">Microsporidian parasite</name>
    <dbReference type="NCBI Taxonomy" id="1003232"/>
    <lineage>
        <taxon>Eukaryota</taxon>
        <taxon>Fungi</taxon>
        <taxon>Fungi incertae sedis</taxon>
        <taxon>Microsporidia</taxon>
        <taxon>Edhazardia</taxon>
    </lineage>
</organism>
<feature type="transmembrane region" description="Helical" evidence="1">
    <location>
        <begin position="31"/>
        <end position="48"/>
    </location>
</feature>
<comment type="caution">
    <text evidence="2">The sequence shown here is derived from an EMBL/GenBank/DDBJ whole genome shotgun (WGS) entry which is preliminary data.</text>
</comment>
<name>J9DPK0_EDHAE</name>
<evidence type="ECO:0000313" key="3">
    <source>
        <dbReference type="Proteomes" id="UP000003163"/>
    </source>
</evidence>
<dbReference type="HOGENOM" id="CLU_2277433_0_0_1"/>
<evidence type="ECO:0000313" key="2">
    <source>
        <dbReference type="EMBL" id="EJW03282.1"/>
    </source>
</evidence>
<keyword evidence="1" id="KW-0472">Membrane</keyword>
<dbReference type="EMBL" id="AFBI03000041">
    <property type="protein sequence ID" value="EJW03282.1"/>
    <property type="molecule type" value="Genomic_DNA"/>
</dbReference>